<keyword evidence="1" id="KW-0812">Transmembrane</keyword>
<evidence type="ECO:0008006" key="4">
    <source>
        <dbReference type="Google" id="ProtNLM"/>
    </source>
</evidence>
<dbReference type="Pfam" id="PF17248">
    <property type="entry name" value="DUF5317"/>
    <property type="match status" value="1"/>
</dbReference>
<evidence type="ECO:0000313" key="2">
    <source>
        <dbReference type="EMBL" id="PFH02139.1"/>
    </source>
</evidence>
<feature type="transmembrane region" description="Helical" evidence="1">
    <location>
        <begin position="153"/>
        <end position="180"/>
    </location>
</feature>
<dbReference type="EMBL" id="PDBW01000001">
    <property type="protein sequence ID" value="PFH02139.1"/>
    <property type="molecule type" value="Genomic_DNA"/>
</dbReference>
<dbReference type="Proteomes" id="UP000223596">
    <property type="component" value="Unassembled WGS sequence"/>
</dbReference>
<keyword evidence="1" id="KW-0472">Membrane</keyword>
<protein>
    <recommendedName>
        <fullName evidence="4">DUF5317 domain-containing protein</fullName>
    </recommendedName>
</protein>
<proteinExistence type="predicted"/>
<reference evidence="2 3" key="1">
    <citation type="submission" date="2017-09" db="EMBL/GenBank/DDBJ databases">
        <title>Evaluation of Pacific Biosciences Sequencing Technology to Finishing C. thermocellum Genome Sequences.</title>
        <authorList>
            <person name="Brown S."/>
        </authorList>
    </citation>
    <scope>NUCLEOTIDE SEQUENCE [LARGE SCALE GENOMIC DNA]</scope>
    <source>
        <strain evidence="2 3">AD2</strain>
    </source>
</reference>
<dbReference type="AlphaFoldDB" id="A0AB36TE87"/>
<name>A0AB36TE87_ACETH</name>
<feature type="transmembrane region" description="Helical" evidence="1">
    <location>
        <begin position="87"/>
        <end position="106"/>
    </location>
</feature>
<feature type="transmembrane region" description="Helical" evidence="1">
    <location>
        <begin position="64"/>
        <end position="81"/>
    </location>
</feature>
<evidence type="ECO:0000313" key="3">
    <source>
        <dbReference type="Proteomes" id="UP000223596"/>
    </source>
</evidence>
<comment type="caution">
    <text evidence="2">The sequence shown here is derived from an EMBL/GenBank/DDBJ whole genome shotgun (WGS) entry which is preliminary data.</text>
</comment>
<keyword evidence="1" id="KW-1133">Transmembrane helix</keyword>
<dbReference type="GeneID" id="35805916"/>
<dbReference type="InterPro" id="IPR035168">
    <property type="entry name" value="DUF5317"/>
</dbReference>
<evidence type="ECO:0000256" key="1">
    <source>
        <dbReference type="SAM" id="Phobius"/>
    </source>
</evidence>
<gene>
    <name evidence="2" type="ORF">M972_11905</name>
</gene>
<dbReference type="RefSeq" id="WP_003518240.1">
    <property type="nucleotide sequence ID" value="NZ_CP013828.1"/>
</dbReference>
<sequence length="199" mass="21846">MLYLTVMLIAFVLALAVQGMKGKPCDFSGIRLRKMWLAIVAFVLQTVTRILGIRGVESAVKFSFLIQAVVFVLLLFCFWFNREYIGLWFVGLGASLNALVMLVNGGRMPVSLEAMQKAGIKEVTEMIMSGADNKHAVISSTTKLKFLADIIHLPGFIGQGMGVVSIGDLVVALGLFVFVFELFTHPMTALKALKKENVK</sequence>
<organism evidence="2 3">
    <name type="scientific">Acetivibrio thermocellus AD2</name>
    <dbReference type="NCBI Taxonomy" id="1138384"/>
    <lineage>
        <taxon>Bacteria</taxon>
        <taxon>Bacillati</taxon>
        <taxon>Bacillota</taxon>
        <taxon>Clostridia</taxon>
        <taxon>Eubacteriales</taxon>
        <taxon>Oscillospiraceae</taxon>
        <taxon>Acetivibrio</taxon>
    </lineage>
</organism>
<feature type="transmembrane region" description="Helical" evidence="1">
    <location>
        <begin position="35"/>
        <end position="52"/>
    </location>
</feature>
<accession>A0AB36TE87</accession>